<dbReference type="KEGG" id="tcd:AAIA72_01935"/>
<keyword evidence="6 12" id="KW-1003">Cell membrane</keyword>
<evidence type="ECO:0000256" key="9">
    <source>
        <dbReference type="ARBA" id="ARBA00022748"/>
    </source>
</evidence>
<keyword evidence="7 12" id="KW-0997">Cell inner membrane</keyword>
<dbReference type="EMBL" id="CP154858">
    <property type="protein sequence ID" value="XDT72768.1"/>
    <property type="molecule type" value="Genomic_DNA"/>
</dbReference>
<evidence type="ECO:0000256" key="4">
    <source>
        <dbReference type="ARBA" id="ARBA00016461"/>
    </source>
</evidence>
<sequence>MAFESLSQFFAMGGHGLYVWLSYGVGLVVLIINWKLPGLRRRQVVREISQRIRRENAQEGRS</sequence>
<evidence type="ECO:0000256" key="2">
    <source>
        <dbReference type="ARBA" id="ARBA00004377"/>
    </source>
</evidence>
<name>A0AB39UXN4_9GAMM</name>
<evidence type="ECO:0000256" key="12">
    <source>
        <dbReference type="RuleBase" id="RU363101"/>
    </source>
</evidence>
<gene>
    <name evidence="13" type="primary">ccmD</name>
    <name evidence="13" type="ORF">AAIA72_01935</name>
</gene>
<keyword evidence="9 12" id="KW-0201">Cytochrome c-type biogenesis</keyword>
<dbReference type="InterPro" id="IPR052075">
    <property type="entry name" value="Heme_exporter_D"/>
</dbReference>
<proteinExistence type="inferred from homology"/>
<dbReference type="NCBIfam" id="TIGR03141">
    <property type="entry name" value="cytochro_ccmD"/>
    <property type="match status" value="1"/>
</dbReference>
<feature type="transmembrane region" description="Helical" evidence="12">
    <location>
        <begin position="17"/>
        <end position="36"/>
    </location>
</feature>
<keyword evidence="5 12" id="KW-0813">Transport</keyword>
<comment type="function">
    <text evidence="1 12">Required for the export of heme to the periplasm for the biogenesis of c-type cytochromes.</text>
</comment>
<evidence type="ECO:0000256" key="8">
    <source>
        <dbReference type="ARBA" id="ARBA00022692"/>
    </source>
</evidence>
<evidence type="ECO:0000313" key="13">
    <source>
        <dbReference type="EMBL" id="XDT72768.1"/>
    </source>
</evidence>
<dbReference type="PANTHER" id="PTHR37531:SF1">
    <property type="entry name" value="HEME EXPORTER PROTEIN D"/>
    <property type="match status" value="1"/>
</dbReference>
<keyword evidence="10 12" id="KW-1133">Transmembrane helix</keyword>
<comment type="subcellular location">
    <subcellularLocation>
        <location evidence="2 12">Cell inner membrane</location>
        <topology evidence="2 12">Single-pass membrane protein</topology>
    </subcellularLocation>
</comment>
<protein>
    <recommendedName>
        <fullName evidence="4 12">Heme exporter protein D</fullName>
    </recommendedName>
</protein>
<evidence type="ECO:0000256" key="5">
    <source>
        <dbReference type="ARBA" id="ARBA00022448"/>
    </source>
</evidence>
<dbReference type="AlphaFoldDB" id="A0AB39UXN4"/>
<dbReference type="GO" id="GO:1903607">
    <property type="term" value="P:cytochrome c biosynthetic process"/>
    <property type="evidence" value="ECO:0007669"/>
    <property type="project" value="TreeGrafter"/>
</dbReference>
<evidence type="ECO:0000256" key="7">
    <source>
        <dbReference type="ARBA" id="ARBA00022519"/>
    </source>
</evidence>
<accession>A0AB39UXN4</accession>
<dbReference type="Pfam" id="PF04995">
    <property type="entry name" value="CcmD"/>
    <property type="match status" value="1"/>
</dbReference>
<evidence type="ECO:0000256" key="3">
    <source>
        <dbReference type="ARBA" id="ARBA00008741"/>
    </source>
</evidence>
<dbReference type="PANTHER" id="PTHR37531">
    <property type="entry name" value="HEME EXPORTER PROTEIN D"/>
    <property type="match status" value="1"/>
</dbReference>
<evidence type="ECO:0000256" key="6">
    <source>
        <dbReference type="ARBA" id="ARBA00022475"/>
    </source>
</evidence>
<evidence type="ECO:0000256" key="10">
    <source>
        <dbReference type="ARBA" id="ARBA00022989"/>
    </source>
</evidence>
<keyword evidence="8 12" id="KW-0812">Transmembrane</keyword>
<dbReference type="RefSeq" id="WP_369601772.1">
    <property type="nucleotide sequence ID" value="NZ_CP154858.1"/>
</dbReference>
<dbReference type="GO" id="GO:0017004">
    <property type="term" value="P:cytochrome complex assembly"/>
    <property type="evidence" value="ECO:0007669"/>
    <property type="project" value="UniProtKB-KW"/>
</dbReference>
<comment type="similarity">
    <text evidence="3 12">Belongs to the CcmD/CycX/HelD family.</text>
</comment>
<evidence type="ECO:0000256" key="11">
    <source>
        <dbReference type="ARBA" id="ARBA00023136"/>
    </source>
</evidence>
<evidence type="ECO:0000256" key="1">
    <source>
        <dbReference type="ARBA" id="ARBA00002442"/>
    </source>
</evidence>
<dbReference type="GO" id="GO:0005886">
    <property type="term" value="C:plasma membrane"/>
    <property type="evidence" value="ECO:0007669"/>
    <property type="project" value="UniProtKB-SubCell"/>
</dbReference>
<dbReference type="GO" id="GO:0015886">
    <property type="term" value="P:heme transport"/>
    <property type="evidence" value="ECO:0007669"/>
    <property type="project" value="InterPro"/>
</dbReference>
<dbReference type="InterPro" id="IPR007078">
    <property type="entry name" value="Haem_export_protD_CcmD"/>
</dbReference>
<organism evidence="13">
    <name type="scientific">Thermohahella caldifontis</name>
    <dbReference type="NCBI Taxonomy" id="3142973"/>
    <lineage>
        <taxon>Bacteria</taxon>
        <taxon>Pseudomonadati</taxon>
        <taxon>Pseudomonadota</taxon>
        <taxon>Gammaproteobacteria</taxon>
        <taxon>Oceanospirillales</taxon>
        <taxon>Hahellaceae</taxon>
        <taxon>Thermohahella</taxon>
    </lineage>
</organism>
<keyword evidence="11 12" id="KW-0472">Membrane</keyword>
<reference evidence="13" key="1">
    <citation type="submission" date="2024-05" db="EMBL/GenBank/DDBJ databases">
        <title>Genome sequencing of novel strain.</title>
        <authorList>
            <person name="Ganbat D."/>
            <person name="Ganbat S."/>
            <person name="Lee S.-J."/>
        </authorList>
    </citation>
    <scope>NUCLEOTIDE SEQUENCE</scope>
    <source>
        <strain evidence="13">SMD15-11</strain>
    </source>
</reference>